<dbReference type="AlphaFoldDB" id="A0A9X6NDG9"/>
<evidence type="ECO:0000313" key="4">
    <source>
        <dbReference type="EMBL" id="OWA52125.1"/>
    </source>
</evidence>
<feature type="region of interest" description="Disordered" evidence="2">
    <location>
        <begin position="304"/>
        <end position="342"/>
    </location>
</feature>
<dbReference type="PROSITE" id="PS51257">
    <property type="entry name" value="PROKAR_LIPOPROTEIN"/>
    <property type="match status" value="1"/>
</dbReference>
<proteinExistence type="predicted"/>
<organism evidence="4 5">
    <name type="scientific">Hypsibius exemplaris</name>
    <name type="common">Freshwater tardigrade</name>
    <dbReference type="NCBI Taxonomy" id="2072580"/>
    <lineage>
        <taxon>Eukaryota</taxon>
        <taxon>Metazoa</taxon>
        <taxon>Ecdysozoa</taxon>
        <taxon>Tardigrada</taxon>
        <taxon>Eutardigrada</taxon>
        <taxon>Parachela</taxon>
        <taxon>Hypsibioidea</taxon>
        <taxon>Hypsibiidae</taxon>
        <taxon>Hypsibius</taxon>
    </lineage>
</organism>
<dbReference type="PANTHER" id="PTHR33562">
    <property type="entry name" value="ATILLA, ISOFORM B-RELATED-RELATED"/>
    <property type="match status" value="1"/>
</dbReference>
<evidence type="ECO:0000256" key="3">
    <source>
        <dbReference type="SAM" id="SignalP"/>
    </source>
</evidence>
<dbReference type="Proteomes" id="UP000192578">
    <property type="component" value="Unassembled WGS sequence"/>
</dbReference>
<gene>
    <name evidence="4" type="ORF">BV898_16586</name>
</gene>
<evidence type="ECO:0000256" key="2">
    <source>
        <dbReference type="SAM" id="MobiDB-lite"/>
    </source>
</evidence>
<name>A0A9X6NDG9_HYPEX</name>
<dbReference type="InterPro" id="IPR050975">
    <property type="entry name" value="Sleep_regulator"/>
</dbReference>
<reference evidence="5" key="1">
    <citation type="submission" date="2017-01" db="EMBL/GenBank/DDBJ databases">
        <title>Comparative genomics of anhydrobiosis in the tardigrade Hypsibius dujardini.</title>
        <authorList>
            <person name="Yoshida Y."/>
            <person name="Koutsovoulos G."/>
            <person name="Laetsch D."/>
            <person name="Stevens L."/>
            <person name="Kumar S."/>
            <person name="Horikawa D."/>
            <person name="Ishino K."/>
            <person name="Komine S."/>
            <person name="Tomita M."/>
            <person name="Blaxter M."/>
            <person name="Arakawa K."/>
        </authorList>
    </citation>
    <scope>NUCLEOTIDE SEQUENCE [LARGE SCALE GENOMIC DNA]</scope>
    <source>
        <strain evidence="5">Z151</strain>
    </source>
</reference>
<keyword evidence="1 3" id="KW-0732">Signal</keyword>
<sequence length="365" mass="37451">MGRFLVLALTVTFMVAYASALSCYQCQYTDGEAESVANQKNCADTFNSQNIATSTTVSGMDCASCVAIKSTYKGKVTTMRTCRPDGVLSGPGVPVGCTTDNCNNGTASEYPVSQLPAPATDLSCYQCAYDGDIAEHAFNQRNCADPFKPEGINKIIAIGGMGCVTCINGKAIVNGKTVTQRTCMPFDIPAGIGGLETCMTNNCNGGTAPLVTIPPLPAAALQCYECAYVEGEEEASSINQVNSMTIRRCITARVDAPFGAPLCTTDNCNTGPAPIITEAGPTRAPVTGSTPYGPSHTFIPVGDRSTVGHGSSVGSSLSSTTATTSTGTPTGPSVATDQTSTAKSGSLKTIGAAVAIILSVLFVCL</sequence>
<protein>
    <recommendedName>
        <fullName evidence="6">UPAR/Ly6 domain-containing protein</fullName>
    </recommendedName>
</protein>
<feature type="signal peptide" evidence="3">
    <location>
        <begin position="1"/>
        <end position="20"/>
    </location>
</feature>
<evidence type="ECO:0000313" key="5">
    <source>
        <dbReference type="Proteomes" id="UP000192578"/>
    </source>
</evidence>
<evidence type="ECO:0008006" key="6">
    <source>
        <dbReference type="Google" id="ProtNLM"/>
    </source>
</evidence>
<dbReference type="EMBL" id="MTYJ01000252">
    <property type="protein sequence ID" value="OWA52125.1"/>
    <property type="molecule type" value="Genomic_DNA"/>
</dbReference>
<comment type="caution">
    <text evidence="4">The sequence shown here is derived from an EMBL/GenBank/DDBJ whole genome shotgun (WGS) entry which is preliminary data.</text>
</comment>
<feature type="compositionally biased region" description="Low complexity" evidence="2">
    <location>
        <begin position="305"/>
        <end position="336"/>
    </location>
</feature>
<accession>A0A9X6NDG9</accession>
<feature type="chain" id="PRO_5040723388" description="UPAR/Ly6 domain-containing protein" evidence="3">
    <location>
        <begin position="21"/>
        <end position="365"/>
    </location>
</feature>
<keyword evidence="5" id="KW-1185">Reference proteome</keyword>
<evidence type="ECO:0000256" key="1">
    <source>
        <dbReference type="ARBA" id="ARBA00022729"/>
    </source>
</evidence>